<gene>
    <name evidence="1" type="ORF">JOE21_000821</name>
</gene>
<protein>
    <submittedName>
        <fullName evidence="1">(2Fe-2S) ferredoxin</fullName>
    </submittedName>
</protein>
<dbReference type="CDD" id="cd02980">
    <property type="entry name" value="TRX_Fd_family"/>
    <property type="match status" value="1"/>
</dbReference>
<proteinExistence type="predicted"/>
<name>A0ABU1IM25_9BACL</name>
<dbReference type="InterPro" id="IPR036249">
    <property type="entry name" value="Thioredoxin-like_sf"/>
</dbReference>
<dbReference type="RefSeq" id="WP_309862669.1">
    <property type="nucleotide sequence ID" value="NZ_JAVDQG010000002.1"/>
</dbReference>
<comment type="caution">
    <text evidence="1">The sequence shown here is derived from an EMBL/GenBank/DDBJ whole genome shotgun (WGS) entry which is preliminary data.</text>
</comment>
<dbReference type="Proteomes" id="UP001185012">
    <property type="component" value="Unassembled WGS sequence"/>
</dbReference>
<sequence>MELAGIRKHVFICNGSSCLKKGGHEVARAIRSAIRKHGFSESIHTTLTRCNGRCEDGCTVIAYPDGFWYKNVTPERGEELILHLKRGEPLHSNLAYTYNGKQFVAVESGVLRETAVAAETDDAPMKDHKRE</sequence>
<organism evidence="1 2">
    <name type="scientific">Desmospora profundinema</name>
    <dbReference type="NCBI Taxonomy" id="1571184"/>
    <lineage>
        <taxon>Bacteria</taxon>
        <taxon>Bacillati</taxon>
        <taxon>Bacillota</taxon>
        <taxon>Bacilli</taxon>
        <taxon>Bacillales</taxon>
        <taxon>Thermoactinomycetaceae</taxon>
        <taxon>Desmospora</taxon>
    </lineage>
</organism>
<accession>A0ABU1IM25</accession>
<dbReference type="EMBL" id="JAVDQG010000002">
    <property type="protein sequence ID" value="MDR6224830.1"/>
    <property type="molecule type" value="Genomic_DNA"/>
</dbReference>
<reference evidence="1 2" key="1">
    <citation type="submission" date="2023-07" db="EMBL/GenBank/DDBJ databases">
        <title>Genomic Encyclopedia of Type Strains, Phase IV (KMG-IV): sequencing the most valuable type-strain genomes for metagenomic binning, comparative biology and taxonomic classification.</title>
        <authorList>
            <person name="Goeker M."/>
        </authorList>
    </citation>
    <scope>NUCLEOTIDE SEQUENCE [LARGE SCALE GENOMIC DNA]</scope>
    <source>
        <strain evidence="1 2">DSM 45903</strain>
    </source>
</reference>
<keyword evidence="2" id="KW-1185">Reference proteome</keyword>
<evidence type="ECO:0000313" key="1">
    <source>
        <dbReference type="EMBL" id="MDR6224830.1"/>
    </source>
</evidence>
<dbReference type="SUPFAM" id="SSF52833">
    <property type="entry name" value="Thioredoxin-like"/>
    <property type="match status" value="1"/>
</dbReference>
<dbReference type="Gene3D" id="3.40.30.10">
    <property type="entry name" value="Glutaredoxin"/>
    <property type="match status" value="1"/>
</dbReference>
<evidence type="ECO:0000313" key="2">
    <source>
        <dbReference type="Proteomes" id="UP001185012"/>
    </source>
</evidence>